<dbReference type="PROSITE" id="PS51168">
    <property type="entry name" value="CHORISMATE_MUT_2"/>
    <property type="match status" value="1"/>
</dbReference>
<evidence type="ECO:0000259" key="21">
    <source>
        <dbReference type="PROSITE" id="PS51671"/>
    </source>
</evidence>
<comment type="pathway">
    <text evidence="4">Amino-acid biosynthesis; L-phenylalanine biosynthesis; phenylpyruvate from prephenate: step 1/1.</text>
</comment>
<evidence type="ECO:0000256" key="16">
    <source>
        <dbReference type="ARBA" id="ARBA00031175"/>
    </source>
</evidence>
<comment type="catalytic activity">
    <reaction evidence="18">
        <text>prephenate + H(+) = 3-phenylpyruvate + CO2 + H2O</text>
        <dbReference type="Rhea" id="RHEA:21648"/>
        <dbReference type="ChEBI" id="CHEBI:15377"/>
        <dbReference type="ChEBI" id="CHEBI:15378"/>
        <dbReference type="ChEBI" id="CHEBI:16526"/>
        <dbReference type="ChEBI" id="CHEBI:18005"/>
        <dbReference type="ChEBI" id="CHEBI:29934"/>
        <dbReference type="EC" id="4.2.1.51"/>
    </reaction>
</comment>
<comment type="subcellular location">
    <subcellularLocation>
        <location evidence="3">Cytoplasm</location>
    </subcellularLocation>
</comment>
<dbReference type="PROSITE" id="PS00858">
    <property type="entry name" value="PREPHENATE_DEHYDR_2"/>
    <property type="match status" value="1"/>
</dbReference>
<dbReference type="Pfam" id="PF01817">
    <property type="entry name" value="CM_2"/>
    <property type="match status" value="1"/>
</dbReference>
<dbReference type="SUPFAM" id="SSF55021">
    <property type="entry name" value="ACT-like"/>
    <property type="match status" value="1"/>
</dbReference>
<name>A0ABZ0X1D6_9GAMM</name>
<dbReference type="SUPFAM" id="SSF53850">
    <property type="entry name" value="Periplasmic binding protein-like II"/>
    <property type="match status" value="1"/>
</dbReference>
<dbReference type="SUPFAM" id="SSF48600">
    <property type="entry name" value="Chorismate mutase II"/>
    <property type="match status" value="1"/>
</dbReference>
<evidence type="ECO:0000256" key="4">
    <source>
        <dbReference type="ARBA" id="ARBA00004741"/>
    </source>
</evidence>
<evidence type="ECO:0000256" key="12">
    <source>
        <dbReference type="ARBA" id="ARBA00023222"/>
    </source>
</evidence>
<gene>
    <name evidence="22" type="primary">pheA</name>
    <name evidence="22" type="ORF">SR900_06810</name>
</gene>
<evidence type="ECO:0000256" key="14">
    <source>
        <dbReference type="ARBA" id="ARBA00023239"/>
    </source>
</evidence>
<proteinExistence type="predicted"/>
<evidence type="ECO:0000256" key="1">
    <source>
        <dbReference type="ARBA" id="ARBA00000824"/>
    </source>
</evidence>
<dbReference type="EC" id="5.4.99.5" evidence="6"/>
<dbReference type="CDD" id="cd13631">
    <property type="entry name" value="PBP2_Ct-PDT_like"/>
    <property type="match status" value="1"/>
</dbReference>
<dbReference type="InterPro" id="IPR002912">
    <property type="entry name" value="ACT_dom"/>
</dbReference>
<feature type="domain" description="ACT" evidence="21">
    <location>
        <begin position="300"/>
        <end position="377"/>
    </location>
</feature>
<dbReference type="PROSITE" id="PS51171">
    <property type="entry name" value="PREPHENATE_DEHYDR_3"/>
    <property type="match status" value="1"/>
</dbReference>
<organism evidence="22 23">
    <name type="scientific">Kangiella aquimarina</name>
    <dbReference type="NCBI Taxonomy" id="261965"/>
    <lineage>
        <taxon>Bacteria</taxon>
        <taxon>Pseudomonadati</taxon>
        <taxon>Pseudomonadota</taxon>
        <taxon>Gammaproteobacteria</taxon>
        <taxon>Kangiellales</taxon>
        <taxon>Kangiellaceae</taxon>
        <taxon>Kangiella</taxon>
    </lineage>
</organism>
<evidence type="ECO:0000256" key="11">
    <source>
        <dbReference type="ARBA" id="ARBA00023141"/>
    </source>
</evidence>
<evidence type="ECO:0000259" key="20">
    <source>
        <dbReference type="PROSITE" id="PS51171"/>
    </source>
</evidence>
<evidence type="ECO:0000256" key="5">
    <source>
        <dbReference type="ARBA" id="ARBA00004817"/>
    </source>
</evidence>
<keyword evidence="9" id="KW-0963">Cytoplasm</keyword>
<comment type="catalytic activity">
    <reaction evidence="1">
        <text>chorismate = prephenate</text>
        <dbReference type="Rhea" id="RHEA:13897"/>
        <dbReference type="ChEBI" id="CHEBI:29748"/>
        <dbReference type="ChEBI" id="CHEBI:29934"/>
        <dbReference type="EC" id="5.4.99.5"/>
    </reaction>
</comment>
<feature type="domain" description="Chorismate mutase" evidence="19">
    <location>
        <begin position="2"/>
        <end position="93"/>
    </location>
</feature>
<dbReference type="InterPro" id="IPR008242">
    <property type="entry name" value="Chor_mutase/pphenate_deHydtase"/>
</dbReference>
<dbReference type="NCBIfam" id="NF008865">
    <property type="entry name" value="PRK11898.1"/>
    <property type="match status" value="1"/>
</dbReference>
<dbReference type="SMART" id="SM00830">
    <property type="entry name" value="CM_2"/>
    <property type="match status" value="1"/>
</dbReference>
<dbReference type="Gene3D" id="1.20.59.10">
    <property type="entry name" value="Chorismate mutase"/>
    <property type="match status" value="1"/>
</dbReference>
<dbReference type="InterPro" id="IPR001086">
    <property type="entry name" value="Preph_deHydtase"/>
</dbReference>
<keyword evidence="14 22" id="KW-0456">Lyase</keyword>
<dbReference type="InterPro" id="IPR018528">
    <property type="entry name" value="Preph_deHydtase_CS"/>
</dbReference>
<evidence type="ECO:0000256" key="7">
    <source>
        <dbReference type="ARBA" id="ARBA00013147"/>
    </source>
</evidence>
<evidence type="ECO:0000256" key="3">
    <source>
        <dbReference type="ARBA" id="ARBA00004496"/>
    </source>
</evidence>
<evidence type="ECO:0000256" key="2">
    <source>
        <dbReference type="ARBA" id="ARBA00002364"/>
    </source>
</evidence>
<dbReference type="PANTHER" id="PTHR21022:SF19">
    <property type="entry name" value="PREPHENATE DEHYDRATASE-RELATED"/>
    <property type="match status" value="1"/>
</dbReference>
<reference evidence="22 23" key="1">
    <citation type="submission" date="2023-11" db="EMBL/GenBank/DDBJ databases">
        <title>MicrobeMod: A computational toolkit for identifying prokaryotic methylation and restriction-modification with nanopore sequencing.</title>
        <authorList>
            <person name="Crits-Christoph A."/>
            <person name="Kang S.C."/>
            <person name="Lee H."/>
            <person name="Ostrov N."/>
        </authorList>
    </citation>
    <scope>NUCLEOTIDE SEQUENCE [LARGE SCALE GENOMIC DNA]</scope>
    <source>
        <strain evidence="22 23">DSMZ 16071</strain>
    </source>
</reference>
<comment type="function">
    <text evidence="2">Catalyzes the Claisen rearrangement of chorismate to prephenate and the decarboxylation/dehydration of prephenate to phenylpyruvate.</text>
</comment>
<dbReference type="PROSITE" id="PS51671">
    <property type="entry name" value="ACT"/>
    <property type="match status" value="1"/>
</dbReference>
<evidence type="ECO:0000256" key="9">
    <source>
        <dbReference type="ARBA" id="ARBA00022490"/>
    </source>
</evidence>
<keyword evidence="10" id="KW-0028">Amino-acid biosynthesis</keyword>
<dbReference type="Pfam" id="PF00800">
    <property type="entry name" value="PDT"/>
    <property type="match status" value="1"/>
</dbReference>
<evidence type="ECO:0000256" key="8">
    <source>
        <dbReference type="ARBA" id="ARBA00014401"/>
    </source>
</evidence>
<dbReference type="PIRSF" id="PIRSF001500">
    <property type="entry name" value="Chor_mut_pdt_Ppr"/>
    <property type="match status" value="1"/>
</dbReference>
<dbReference type="Proteomes" id="UP001324185">
    <property type="component" value="Chromosome"/>
</dbReference>
<comment type="pathway">
    <text evidence="5">Metabolic intermediate biosynthesis; prephenate biosynthesis; prephenate from chorismate: step 1/1.</text>
</comment>
<evidence type="ECO:0000256" key="18">
    <source>
        <dbReference type="ARBA" id="ARBA00047848"/>
    </source>
</evidence>
<evidence type="ECO:0000313" key="22">
    <source>
        <dbReference type="EMBL" id="WQG84183.1"/>
    </source>
</evidence>
<keyword evidence="15" id="KW-0511">Multifunctional enzyme</keyword>
<dbReference type="EC" id="4.2.1.51" evidence="7"/>
<dbReference type="InterPro" id="IPR045865">
    <property type="entry name" value="ACT-like_dom_sf"/>
</dbReference>
<feature type="domain" description="Prephenate dehydratase" evidence="20">
    <location>
        <begin position="106"/>
        <end position="286"/>
    </location>
</feature>
<dbReference type="Gene3D" id="3.30.70.260">
    <property type="match status" value="1"/>
</dbReference>
<evidence type="ECO:0000256" key="17">
    <source>
        <dbReference type="ARBA" id="ARBA00031520"/>
    </source>
</evidence>
<keyword evidence="12" id="KW-0584">Phenylalanine biosynthesis</keyword>
<evidence type="ECO:0000256" key="13">
    <source>
        <dbReference type="ARBA" id="ARBA00023235"/>
    </source>
</evidence>
<evidence type="ECO:0000313" key="23">
    <source>
        <dbReference type="Proteomes" id="UP001324185"/>
    </source>
</evidence>
<evidence type="ECO:0000256" key="10">
    <source>
        <dbReference type="ARBA" id="ARBA00022605"/>
    </source>
</evidence>
<dbReference type="InterPro" id="IPR002701">
    <property type="entry name" value="CM_II_prokaryot"/>
</dbReference>
<evidence type="ECO:0000256" key="15">
    <source>
        <dbReference type="ARBA" id="ARBA00023268"/>
    </source>
</evidence>
<dbReference type="PANTHER" id="PTHR21022">
    <property type="entry name" value="PREPHENATE DEHYDRATASE P PROTEIN"/>
    <property type="match status" value="1"/>
</dbReference>
<dbReference type="GO" id="GO:0004664">
    <property type="term" value="F:prephenate dehydratase activity"/>
    <property type="evidence" value="ECO:0007669"/>
    <property type="project" value="UniProtKB-EC"/>
</dbReference>
<dbReference type="CDD" id="cd04905">
    <property type="entry name" value="ACT_CM-PDT"/>
    <property type="match status" value="1"/>
</dbReference>
<accession>A0ABZ0X1D6</accession>
<evidence type="ECO:0000259" key="19">
    <source>
        <dbReference type="PROSITE" id="PS51168"/>
    </source>
</evidence>
<dbReference type="InterPro" id="IPR036979">
    <property type="entry name" value="CM_dom_sf"/>
</dbReference>
<keyword evidence="23" id="KW-1185">Reference proteome</keyword>
<evidence type="ECO:0000256" key="6">
    <source>
        <dbReference type="ARBA" id="ARBA00012404"/>
    </source>
</evidence>
<sequence length="400" mass="45121">MNKPINTLKSLRESIGNLDLKILDSFAKRRQLSLEVAAYKLKNNAKIRDEEQEKKLLARLIEKGEEFGIAPNTTLTLFHSIIEDSVRGQYDYFLQQQKANGQRLVKVAVLGEPDSYSHIALKNHFSTKDQQLETTHCNSFIQIFKEVNNGESDLGIVPIENTTSGNITEIYDLLSEYNLNIVGEEKLKVRHCLVGTEQSSIESLRDVYSHPQAIAQCKQFFLDHPQIQSHFRSSSSSAIKLIAEYQNPTIGAIASEQAAQQSGLKVLSYAINNYQENYTRFLLIAKEWIEVPSAIPAKTTVSIDTGQHAGALLDCLQVFKNYQINMSKLESRPIPTQPWHERFYIDLEGNVSEQDLSLALVDLKQVANQVHLLGCYPKHDVIATKLDLNALNHKEAKNEA</sequence>
<protein>
    <recommendedName>
        <fullName evidence="8">Bifunctional chorismate mutase/prephenate dehydratase</fullName>
        <ecNumber evidence="7">4.2.1.51</ecNumber>
        <ecNumber evidence="6">5.4.99.5</ecNumber>
    </recommendedName>
    <alternativeName>
        <fullName evidence="17">Chorismate mutase-prephenate dehydratase</fullName>
    </alternativeName>
    <alternativeName>
        <fullName evidence="16">p-protein</fullName>
    </alternativeName>
</protein>
<dbReference type="EMBL" id="CP140158">
    <property type="protein sequence ID" value="WQG84183.1"/>
    <property type="molecule type" value="Genomic_DNA"/>
</dbReference>
<dbReference type="RefSeq" id="WP_018624641.1">
    <property type="nucleotide sequence ID" value="NZ_CP140158.1"/>
</dbReference>
<dbReference type="Gene3D" id="3.40.190.10">
    <property type="entry name" value="Periplasmic binding protein-like II"/>
    <property type="match status" value="2"/>
</dbReference>
<keyword evidence="13" id="KW-0413">Isomerase</keyword>
<dbReference type="InterPro" id="IPR036263">
    <property type="entry name" value="Chorismate_II_sf"/>
</dbReference>
<keyword evidence="11" id="KW-0057">Aromatic amino acid biosynthesis</keyword>